<dbReference type="InterPro" id="IPR036465">
    <property type="entry name" value="vWFA_dom_sf"/>
</dbReference>
<name>A0A914MI74_MELIC</name>
<accession>A0A914MI74</accession>
<dbReference type="Proteomes" id="UP000887563">
    <property type="component" value="Unplaced"/>
</dbReference>
<feature type="compositionally biased region" description="Basic and acidic residues" evidence="1">
    <location>
        <begin position="1074"/>
        <end position="1086"/>
    </location>
</feature>
<dbReference type="SMART" id="SM00327">
    <property type="entry name" value="VWA"/>
    <property type="match status" value="1"/>
</dbReference>
<dbReference type="InterPro" id="IPR010734">
    <property type="entry name" value="Copine_C"/>
</dbReference>
<protein>
    <submittedName>
        <fullName evidence="4">VWFA domain-containing protein</fullName>
    </submittedName>
</protein>
<evidence type="ECO:0000313" key="4">
    <source>
        <dbReference type="WBParaSite" id="Minc3s01944g27349"/>
    </source>
</evidence>
<dbReference type="InterPro" id="IPR002035">
    <property type="entry name" value="VWF_A"/>
</dbReference>
<evidence type="ECO:0000259" key="2">
    <source>
        <dbReference type="SMART" id="SM00327"/>
    </source>
</evidence>
<dbReference type="GO" id="GO:0004842">
    <property type="term" value="F:ubiquitin-protein transferase activity"/>
    <property type="evidence" value="ECO:0007669"/>
    <property type="project" value="TreeGrafter"/>
</dbReference>
<dbReference type="GO" id="GO:0005634">
    <property type="term" value="C:nucleus"/>
    <property type="evidence" value="ECO:0007669"/>
    <property type="project" value="TreeGrafter"/>
</dbReference>
<dbReference type="GO" id="GO:0016567">
    <property type="term" value="P:protein ubiquitination"/>
    <property type="evidence" value="ECO:0007669"/>
    <property type="project" value="TreeGrafter"/>
</dbReference>
<dbReference type="Pfam" id="PF07002">
    <property type="entry name" value="Copine"/>
    <property type="match status" value="1"/>
</dbReference>
<dbReference type="PANTHER" id="PTHR45751:SF11">
    <property type="entry name" value="COPINE FAMILY PROTEIN 2"/>
    <property type="match status" value="1"/>
</dbReference>
<proteinExistence type="predicted"/>
<reference evidence="4" key="1">
    <citation type="submission" date="2022-11" db="UniProtKB">
        <authorList>
            <consortium name="WormBaseParasite"/>
        </authorList>
    </citation>
    <scope>IDENTIFICATION</scope>
</reference>
<keyword evidence="3" id="KW-1185">Reference proteome</keyword>
<dbReference type="WBParaSite" id="Minc3s01944g27349">
    <property type="protein sequence ID" value="Minc3s01944g27349"/>
    <property type="gene ID" value="Minc3s01944g27349"/>
</dbReference>
<evidence type="ECO:0000256" key="1">
    <source>
        <dbReference type="SAM" id="MobiDB-lite"/>
    </source>
</evidence>
<feature type="domain" description="VWFA" evidence="2">
    <location>
        <begin position="1415"/>
        <end position="1613"/>
    </location>
</feature>
<evidence type="ECO:0000313" key="3">
    <source>
        <dbReference type="Proteomes" id="UP000887563"/>
    </source>
</evidence>
<organism evidence="3 4">
    <name type="scientific">Meloidogyne incognita</name>
    <name type="common">Southern root-knot nematode worm</name>
    <name type="synonym">Oxyuris incognita</name>
    <dbReference type="NCBI Taxonomy" id="6306"/>
    <lineage>
        <taxon>Eukaryota</taxon>
        <taxon>Metazoa</taxon>
        <taxon>Ecdysozoa</taxon>
        <taxon>Nematoda</taxon>
        <taxon>Chromadorea</taxon>
        <taxon>Rhabditida</taxon>
        <taxon>Tylenchina</taxon>
        <taxon>Tylenchomorpha</taxon>
        <taxon>Tylenchoidea</taxon>
        <taxon>Meloidogynidae</taxon>
        <taxon>Meloidogyninae</taxon>
        <taxon>Meloidogyne</taxon>
        <taxon>Meloidogyne incognita group</taxon>
    </lineage>
</organism>
<dbReference type="InterPro" id="IPR052079">
    <property type="entry name" value="E3_ligase/Copine_domain"/>
</dbReference>
<sequence length="1652" mass="188731">MVINEEKIELKINIPLIISGIKLNTEASELIGLTIIRELKRDEEFDKKEILIKIPNKHPSIIKQTKASTEENLVVLESKQKLSQLERITKTFIIPNIGQENKLKTKEAKDLKTNICLEYNKLLQIKESGRIWPLAQFGGQIKLRTEAASDEYLTLLRELESDHLRVAHSSLTIWETNTSWGRMKMREAEAFEQQIQITLQRQIVSEAAPTFKYLVRPNLSAQSELRESSIIEESITCQWKQPDNIENSEILRHIPAFGGRVFLHSKATGLINAIQHFQLQKQRDASPAPALRCIRCARELAPVQARLNEPKHEQYNLSQSWCRKQIKEETTFTRFWPNWGPENVLKTKEAKEREENIHFQYSKLPSSAQTFFTKWEPRINKEILGTKSVGKEECLKEEIITKKKPLPDDLTTELVLWIARLTEPLILGSKASSKEQQQLNSALSRTSEFERAPPLIKICAREEKPEPFRVPESQAHSIMLSSIYLKDDQAEEAQHTVWEPLFGGQYIQNTKRAGDISTIVDVNLKDESPRQLSSEKIIFVPQTLVGPQPQYRSLASKTKTIFLAQEMRSAPPAEMEALITLPIARSGPSLAPLHSHQAGTEQEHINTQWHKNDQILEIPVVLPDTLFGGTHTKHVLAAGDAHIALYKQLENPIVTKLEAECARPLERKVEPAVHNTKSSAETTISTTTALQRLEPFAAALPFKLKSSRILEGPTPSVHVTESREVEQLNNVQLRRPDQWVQAPDHTRWEPRYGGQFLHATKASIEKNVEVPLLDWLRPESAEGAPEKKIIIPRMGEPVSLLCSKAGDVNVEYQQLLEKPKSPELFTQLILRDINRIEPQIFKAKEAGQQQLGSNIVLQKPQHIGLEAELIKRESRFGGHYTLNCAAAGKMDTGERFFTLNKLSQEEEAPLHIIRVYLREDEKVELRSRQMEEWHSQIEVNLKREEFLEGAELIKEDKRKAEERFDTTQAGSEQIHIGAALSRGEEQPFDVQYILPAIQLLGPFTLNAVHSEVILQLECLLESAKRDVNLFAELSLREPRLEKPVEHVCEAAELIEAEKGHDWARLRRGYGNVQKAKERPPTEKRGEEGEEGWGEEEAALFEGEEGHDWARLRRGYGNAMIEKARVHEKIKPIIKPEIGEVPPEEEAAILEGEGEGHDWARLRRGYGNVQREKEKQKLERGEEGEEVPLEEEAGLFEGEEGHDWVRLRRGYGNVQKEKERQRLERKGEEGEEAAFDEAALFEGEEGHDWARLRRGYGNVQKAKEGHRRMVEGRGEEGEEGWGQEEAALFEGEQGHDWARVRRAYGNVMREKSASRERCESREKRVSFAAEVTEKMDLLSAEDLALGKQAIIKKPMKREKRRQREKYELRQNEAPSFAPVRRNSLLMALNIGSPHNLPRFKTLQDIIDAMKEAGLEYSNLIFGIDYTRSNYYQGERTFDGKSLHYLEEYGGQELNPYQQVIQIVGKTLFSFDADGLIPVYGFGDEETTDQSCFNLVDRDDIDASCLGFEGNFLLRVYNERMPSISMSGPTNFVPLIERAIEICEEKHSYHILVIVADGQVTNEKINQKAIAQASRYPLSIIMVGVGDGPWDMMTRFDETLPKRLFDNFHFVDFHKVMFNAPNPEASFALNALMEIPDQYKAIKELGFLKFSRRG</sequence>
<feature type="region of interest" description="Disordered" evidence="1">
    <location>
        <begin position="1073"/>
        <end position="1093"/>
    </location>
</feature>
<dbReference type="PANTHER" id="PTHR45751">
    <property type="entry name" value="COPINE FAMILY PROTEIN 1"/>
    <property type="match status" value="1"/>
</dbReference>
<dbReference type="SUPFAM" id="SSF53300">
    <property type="entry name" value="vWA-like"/>
    <property type="match status" value="1"/>
</dbReference>